<dbReference type="Proteomes" id="UP000269721">
    <property type="component" value="Unassembled WGS sequence"/>
</dbReference>
<dbReference type="AlphaFoldDB" id="A0A4P9W9N9"/>
<name>A0A4P9W9N9_9FUNG</name>
<evidence type="ECO:0000313" key="1">
    <source>
        <dbReference type="EMBL" id="RKO89124.1"/>
    </source>
</evidence>
<dbReference type="EMBL" id="KZ996277">
    <property type="protein sequence ID" value="RKO89124.1"/>
    <property type="molecule type" value="Genomic_DNA"/>
</dbReference>
<gene>
    <name evidence="1" type="ORF">BDK51DRAFT_27784</name>
</gene>
<proteinExistence type="predicted"/>
<sequence length="157" mass="17580">MALREMGNPFRFQVRSFSNLATTAGKKFTKELFQDRVKLLADSQVLVAQYHDIYNTVGYKLAMGEIDEAMATDIMNCWINFGVDRWASDQFHQTEAHTSLSLTQTVSNPCSIRDGPNDRSDVCSRLQRLIGPGLSASFLELAAVELMPPVRTTLNFA</sequence>
<protein>
    <submittedName>
        <fullName evidence="1">Uncharacterized protein</fullName>
    </submittedName>
</protein>
<reference evidence="2" key="1">
    <citation type="journal article" date="2018" name="Nat. Microbiol.">
        <title>Leveraging single-cell genomics to expand the fungal tree of life.</title>
        <authorList>
            <person name="Ahrendt S.R."/>
            <person name="Quandt C.A."/>
            <person name="Ciobanu D."/>
            <person name="Clum A."/>
            <person name="Salamov A."/>
            <person name="Andreopoulos B."/>
            <person name="Cheng J.F."/>
            <person name="Woyke T."/>
            <person name="Pelin A."/>
            <person name="Henrissat B."/>
            <person name="Reynolds N.K."/>
            <person name="Benny G.L."/>
            <person name="Smith M.E."/>
            <person name="James T.Y."/>
            <person name="Grigoriev I.V."/>
        </authorList>
    </citation>
    <scope>NUCLEOTIDE SEQUENCE [LARGE SCALE GENOMIC DNA]</scope>
</reference>
<evidence type="ECO:0000313" key="2">
    <source>
        <dbReference type="Proteomes" id="UP000269721"/>
    </source>
</evidence>
<keyword evidence="2" id="KW-1185">Reference proteome</keyword>
<organism evidence="1 2">
    <name type="scientific">Blyttiomyces helicus</name>
    <dbReference type="NCBI Taxonomy" id="388810"/>
    <lineage>
        <taxon>Eukaryota</taxon>
        <taxon>Fungi</taxon>
        <taxon>Fungi incertae sedis</taxon>
        <taxon>Chytridiomycota</taxon>
        <taxon>Chytridiomycota incertae sedis</taxon>
        <taxon>Chytridiomycetes</taxon>
        <taxon>Chytridiomycetes incertae sedis</taxon>
        <taxon>Blyttiomyces</taxon>
    </lineage>
</organism>
<accession>A0A4P9W9N9</accession>